<dbReference type="Pfam" id="PF01704">
    <property type="entry name" value="UDPGP"/>
    <property type="match status" value="1"/>
</dbReference>
<dbReference type="GO" id="GO:0042352">
    <property type="term" value="P:GDP-L-fucose salvage"/>
    <property type="evidence" value="ECO:0007669"/>
    <property type="project" value="TreeGrafter"/>
</dbReference>
<keyword evidence="1 4" id="KW-0808">Transferase</keyword>
<dbReference type="InterPro" id="IPR002618">
    <property type="entry name" value="UDPGP_fam"/>
</dbReference>
<name>A0A518HMR7_9BACT</name>
<dbReference type="SUPFAM" id="SSF53448">
    <property type="entry name" value="Nucleotide-diphospho-sugar transferases"/>
    <property type="match status" value="1"/>
</dbReference>
<accession>A0A518HMR7</accession>
<protein>
    <submittedName>
        <fullName evidence="4">UTP--glucose-1-phosphate uridylyltransferase</fullName>
    </submittedName>
</protein>
<keyword evidence="3" id="KW-0418">Kinase</keyword>
<evidence type="ECO:0000256" key="3">
    <source>
        <dbReference type="ARBA" id="ARBA00022777"/>
    </source>
</evidence>
<evidence type="ECO:0000313" key="4">
    <source>
        <dbReference type="EMBL" id="QDV42120.1"/>
    </source>
</evidence>
<dbReference type="KEGG" id="snep:Enr13x_19630"/>
<keyword evidence="2 4" id="KW-0548">Nucleotidyltransferase</keyword>
<dbReference type="Gene3D" id="3.30.230.120">
    <property type="match status" value="1"/>
</dbReference>
<dbReference type="OrthoDB" id="9804758at2"/>
<organism evidence="4 5">
    <name type="scientific">Stieleria neptunia</name>
    <dbReference type="NCBI Taxonomy" id="2527979"/>
    <lineage>
        <taxon>Bacteria</taxon>
        <taxon>Pseudomonadati</taxon>
        <taxon>Planctomycetota</taxon>
        <taxon>Planctomycetia</taxon>
        <taxon>Pirellulales</taxon>
        <taxon>Pirellulaceae</taxon>
        <taxon>Stieleria</taxon>
    </lineage>
</organism>
<dbReference type="Gene3D" id="3.90.550.10">
    <property type="entry name" value="Spore Coat Polysaccharide Biosynthesis Protein SpsA, Chain A"/>
    <property type="match status" value="1"/>
</dbReference>
<dbReference type="GO" id="GO:0050201">
    <property type="term" value="F:fucokinase activity"/>
    <property type="evidence" value="ECO:0007669"/>
    <property type="project" value="TreeGrafter"/>
</dbReference>
<dbReference type="RefSeq" id="WP_145385767.1">
    <property type="nucleotide sequence ID" value="NZ_CP037423.1"/>
</dbReference>
<evidence type="ECO:0000313" key="5">
    <source>
        <dbReference type="Proteomes" id="UP000319004"/>
    </source>
</evidence>
<evidence type="ECO:0000256" key="2">
    <source>
        <dbReference type="ARBA" id="ARBA00022695"/>
    </source>
</evidence>
<gene>
    <name evidence="4" type="ORF">Enr13x_19630</name>
</gene>
<dbReference type="Proteomes" id="UP000319004">
    <property type="component" value="Chromosome"/>
</dbReference>
<evidence type="ECO:0000256" key="1">
    <source>
        <dbReference type="ARBA" id="ARBA00022679"/>
    </source>
</evidence>
<proteinExistence type="predicted"/>
<dbReference type="AlphaFoldDB" id="A0A518HMR7"/>
<dbReference type="InterPro" id="IPR029044">
    <property type="entry name" value="Nucleotide-diphossugar_trans"/>
</dbReference>
<keyword evidence="5" id="KW-1185">Reference proteome</keyword>
<dbReference type="PANTHER" id="PTHR32463">
    <property type="entry name" value="L-FUCOSE KINASE"/>
    <property type="match status" value="1"/>
</dbReference>
<dbReference type="InterPro" id="IPR052203">
    <property type="entry name" value="GHMP_Kinase-Related"/>
</dbReference>
<dbReference type="GO" id="GO:0070569">
    <property type="term" value="F:uridylyltransferase activity"/>
    <property type="evidence" value="ECO:0007669"/>
    <property type="project" value="InterPro"/>
</dbReference>
<dbReference type="PANTHER" id="PTHR32463:SF0">
    <property type="entry name" value="L-FUCOSE KINASE"/>
    <property type="match status" value="1"/>
</dbReference>
<sequence>MSNRLIDIIRSEDDSLRHRSLESVVADADTPQLLEHCRQLDAYRRTEDNLYCRVRALFFLSSIHRYHLPDRLEGCLADSAARRADGLIPFSGYEHLLSRRFGEAIDEFLQTQETSGPSDAISSALAQAYHQLGFQTLADQVRKSVRTVRGNQWMFRLGHPIDHPLRLRRELLDGDEQHGVMPLLCETTAVRMDLSHSAWSDIFFLGMDYPEGARVLNISVDLGVRGRDDHPSPPIETYLRVIDEPVFRLASVDLAATADVTTIGEMFDFARDYLGLLKAAVIAAGIVPPGLEGCGRPISELLTQLVGPGKGLELVSKINDIPKGSRLAVSTNLLGSLISILMRATGQIESLTGGLTEPERRLVAARAILGEWIGGSGGGWQDSGGVWPGIKLICGTDAAEGDPEHGVSRGRLMPVHEVFDRKRASERTRQKLQDSLVLVHGGMAQNVGPILEMVTERYLLRSEAEWIARGEAMSILDEVVAAIESGDIRKIGQATTRNFQGPLQTIIPWATNRFTDRLIDACRDQYGDQFWGFVMLGGMSGGGMGFLFDPSIKAEASDWLQSKMIEVKTELQTALPFAMDPVVYDFSINDHGTWAELRTGGDAIMPDRYYQLVLPGLLRTAPRDLSPNRRSELQSIARRCAEGQIATTASSKLLQSVLPHDESKQRSGASLHDLLHSIGFDAEQHEQIRADLKNGRIGLSQNRLSPSTTIRDVAPEHVTDVRQGCSAKDIQAGKQAIADGQVAVVTLAAGVGSRWTEGAGVCKALHPFNRFAGRHRSFLEVHLAKTRATTRALGGRIPHVFTTSYLTDAPIRQHLQQNDDFGFDWGVEVSTGKSVGLRMVPTVRDLHFLWQETASQVLDQQQQKVRESVRAALMNWAKATGEASDYTDNVPNQCLHPVGHWYEVPNLLRNGMLHQLLQDQPSLRYLLLHNIDTLGANVDPGLLGMHMRSGAELSFEVIPRRLEDRGGGLALVGGRPRLVEGLAMPDERVEFDLSYYNSMTTWIDLDKLLHTFGLTRADLVNQSKVDAAVRQLAKRLPTYVTLKDVKKRWGHAQEDIYPVAQFEKLWGDMTALPEVECRFLVVPKRRGQQLKEQAQLDPWKRDGSADAIDALCDWSD</sequence>
<dbReference type="EMBL" id="CP037423">
    <property type="protein sequence ID" value="QDV42120.1"/>
    <property type="molecule type" value="Genomic_DNA"/>
</dbReference>
<reference evidence="4 5" key="1">
    <citation type="submission" date="2019-03" db="EMBL/GenBank/DDBJ databases">
        <title>Deep-cultivation of Planctomycetes and their phenomic and genomic characterization uncovers novel biology.</title>
        <authorList>
            <person name="Wiegand S."/>
            <person name="Jogler M."/>
            <person name="Boedeker C."/>
            <person name="Pinto D."/>
            <person name="Vollmers J."/>
            <person name="Rivas-Marin E."/>
            <person name="Kohn T."/>
            <person name="Peeters S.H."/>
            <person name="Heuer A."/>
            <person name="Rast P."/>
            <person name="Oberbeckmann S."/>
            <person name="Bunk B."/>
            <person name="Jeske O."/>
            <person name="Meyerdierks A."/>
            <person name="Storesund J.E."/>
            <person name="Kallscheuer N."/>
            <person name="Luecker S."/>
            <person name="Lage O.M."/>
            <person name="Pohl T."/>
            <person name="Merkel B.J."/>
            <person name="Hornburger P."/>
            <person name="Mueller R.-W."/>
            <person name="Bruemmer F."/>
            <person name="Labrenz M."/>
            <person name="Spormann A.M."/>
            <person name="Op den Camp H."/>
            <person name="Overmann J."/>
            <person name="Amann R."/>
            <person name="Jetten M.S.M."/>
            <person name="Mascher T."/>
            <person name="Medema M.H."/>
            <person name="Devos D.P."/>
            <person name="Kaster A.-K."/>
            <person name="Ovreas L."/>
            <person name="Rohde M."/>
            <person name="Galperin M.Y."/>
            <person name="Jogler C."/>
        </authorList>
    </citation>
    <scope>NUCLEOTIDE SEQUENCE [LARGE SCALE GENOMIC DNA]</scope>
    <source>
        <strain evidence="4 5">Enr13</strain>
    </source>
</reference>